<dbReference type="Proteomes" id="UP000827092">
    <property type="component" value="Unassembled WGS sequence"/>
</dbReference>
<evidence type="ECO:0000313" key="1">
    <source>
        <dbReference type="EMBL" id="KAG8199323.1"/>
    </source>
</evidence>
<protein>
    <submittedName>
        <fullName evidence="1">Uncharacterized protein</fullName>
    </submittedName>
</protein>
<dbReference type="AlphaFoldDB" id="A0AAV6VU56"/>
<keyword evidence="2" id="KW-1185">Reference proteome</keyword>
<evidence type="ECO:0000313" key="2">
    <source>
        <dbReference type="Proteomes" id="UP000827092"/>
    </source>
</evidence>
<dbReference type="EMBL" id="JAFNEN010000028">
    <property type="protein sequence ID" value="KAG8199323.1"/>
    <property type="molecule type" value="Genomic_DNA"/>
</dbReference>
<gene>
    <name evidence="1" type="ORF">JTE90_011789</name>
</gene>
<name>A0AAV6VU56_9ARAC</name>
<reference evidence="1 2" key="1">
    <citation type="journal article" date="2022" name="Nat. Ecol. Evol.">
        <title>A masculinizing supergene underlies an exaggerated male reproductive morph in a spider.</title>
        <authorList>
            <person name="Hendrickx F."/>
            <person name="De Corte Z."/>
            <person name="Sonet G."/>
            <person name="Van Belleghem S.M."/>
            <person name="Kostlbacher S."/>
            <person name="Vangestel C."/>
        </authorList>
    </citation>
    <scope>NUCLEOTIDE SEQUENCE [LARGE SCALE GENOMIC DNA]</scope>
    <source>
        <strain evidence="1">W744_W776</strain>
    </source>
</reference>
<proteinExistence type="predicted"/>
<comment type="caution">
    <text evidence="1">The sequence shown here is derived from an EMBL/GenBank/DDBJ whole genome shotgun (WGS) entry which is preliminary data.</text>
</comment>
<accession>A0AAV6VU56</accession>
<sequence>MTNSATHYLFEKDIAVVRPFPSKKRNVSIIPIQHSTPWAPPVSLLRLTFSYAHRQRNKKHARPRPQNSNECNCITEWLIESLFCPPVLLSLCSASYASLHPRPPLSRKVARYPTDRMESENGSPFVRLLWPFSHLVLQRH</sequence>
<organism evidence="1 2">
    <name type="scientific">Oedothorax gibbosus</name>
    <dbReference type="NCBI Taxonomy" id="931172"/>
    <lineage>
        <taxon>Eukaryota</taxon>
        <taxon>Metazoa</taxon>
        <taxon>Ecdysozoa</taxon>
        <taxon>Arthropoda</taxon>
        <taxon>Chelicerata</taxon>
        <taxon>Arachnida</taxon>
        <taxon>Araneae</taxon>
        <taxon>Araneomorphae</taxon>
        <taxon>Entelegynae</taxon>
        <taxon>Araneoidea</taxon>
        <taxon>Linyphiidae</taxon>
        <taxon>Erigoninae</taxon>
        <taxon>Oedothorax</taxon>
    </lineage>
</organism>